<dbReference type="EMBL" id="AAMOTP010000011">
    <property type="protein sequence ID" value="EDJ5795031.1"/>
    <property type="molecule type" value="Genomic_DNA"/>
</dbReference>
<comment type="caution">
    <text evidence="3">The sequence shown here is derived from an EMBL/GenBank/DDBJ whole genome shotgun (WGS) entry which is preliminary data.</text>
</comment>
<gene>
    <name evidence="3" type="ORF">FZ162_18725</name>
    <name evidence="4" type="ORF">GFE25_20225</name>
</gene>
<dbReference type="Gene3D" id="2.30.130.30">
    <property type="entry name" value="Hypothetical protein"/>
    <property type="match status" value="1"/>
</dbReference>
<dbReference type="InterPro" id="IPR015947">
    <property type="entry name" value="PUA-like_sf"/>
</dbReference>
<dbReference type="SUPFAM" id="SSF88697">
    <property type="entry name" value="PUA domain-like"/>
    <property type="match status" value="1"/>
</dbReference>
<organism evidence="3">
    <name type="scientific">Salmonella enterica</name>
    <name type="common">Salmonella choleraesuis</name>
    <dbReference type="NCBI Taxonomy" id="28901"/>
    <lineage>
        <taxon>Bacteria</taxon>
        <taxon>Pseudomonadati</taxon>
        <taxon>Pseudomonadota</taxon>
        <taxon>Gammaproteobacteria</taxon>
        <taxon>Enterobacterales</taxon>
        <taxon>Enterobacteriaceae</taxon>
        <taxon>Salmonella</taxon>
    </lineage>
</organism>
<evidence type="ECO:0000259" key="1">
    <source>
        <dbReference type="Pfam" id="PF12961"/>
    </source>
</evidence>
<sequence length="156" mass="17332">MTKVHDLKIHPKYFAPVAAGKKRAEVRINDRDYNAGDTLILREYDPQKGFTGQKVVALITDATCLRAFVDNGAPYILLSIQLVEQPAINGCKLMRWNELAVQGLVFRINYEVLHSQGLAMMYDPETGVSDGALVASDGVWSYSGEIIKSAKQKGWM</sequence>
<evidence type="ECO:0000313" key="3">
    <source>
        <dbReference type="EMBL" id="ECQ2128370.1"/>
    </source>
</evidence>
<dbReference type="Pfam" id="PF12961">
    <property type="entry name" value="DUF3850"/>
    <property type="match status" value="1"/>
</dbReference>
<name>A0A5Y7LDP1_SALER</name>
<feature type="domain" description="DUF7415" evidence="2">
    <location>
        <begin position="94"/>
        <end position="135"/>
    </location>
</feature>
<dbReference type="Pfam" id="PF24187">
    <property type="entry name" value="DUF7415"/>
    <property type="match status" value="1"/>
</dbReference>
<evidence type="ECO:0000259" key="2">
    <source>
        <dbReference type="Pfam" id="PF24187"/>
    </source>
</evidence>
<evidence type="ECO:0000313" key="4">
    <source>
        <dbReference type="EMBL" id="EDJ5795031.1"/>
    </source>
</evidence>
<reference evidence="3" key="1">
    <citation type="submission" date="2019-08" db="EMBL/GenBank/DDBJ databases">
        <authorList>
            <consortium name="PulseNet: The National Subtyping Network for Foodborne Disease Surveillance"/>
            <person name="Tarr C.L."/>
            <person name="Trees E."/>
            <person name="Katz L.S."/>
            <person name="Carleton-Romer H.A."/>
            <person name="Stroika S."/>
            <person name="Kucerova Z."/>
            <person name="Roache K.F."/>
            <person name="Sabol A.L."/>
            <person name="Besser J."/>
            <person name="Gerner-Smidt P."/>
        </authorList>
    </citation>
    <scope>NUCLEOTIDE SEQUENCE</scope>
    <source>
        <strain evidence="3">PNUSAS094170</strain>
        <strain evidence="4">PNUSAS111760</strain>
    </source>
</reference>
<dbReference type="AlphaFoldDB" id="A0A5Y7LDP1"/>
<dbReference type="EMBL" id="AAKABP010000009">
    <property type="protein sequence ID" value="ECQ2128370.1"/>
    <property type="molecule type" value="Genomic_DNA"/>
</dbReference>
<dbReference type="InterPro" id="IPR055838">
    <property type="entry name" value="DUF7415"/>
</dbReference>
<dbReference type="InterPro" id="IPR039440">
    <property type="entry name" value="DUF3850"/>
</dbReference>
<accession>A0A5Y7LDP1</accession>
<proteinExistence type="predicted"/>
<dbReference type="RefSeq" id="WP_079809155.1">
    <property type="nucleotide sequence ID" value="NZ_JAQSMD010000011.1"/>
</dbReference>
<protein>
    <submittedName>
        <fullName evidence="3">DUF3850 domain-containing protein</fullName>
    </submittedName>
    <submittedName>
        <fullName evidence="4">RNA-binding protein</fullName>
    </submittedName>
</protein>
<feature type="domain" description="DUF3850" evidence="1">
    <location>
        <begin position="4"/>
        <end position="62"/>
    </location>
</feature>